<reference evidence="2" key="1">
    <citation type="submission" date="2018-05" db="EMBL/GenBank/DDBJ databases">
        <authorList>
            <person name="Lanie J.A."/>
            <person name="Ng W.-L."/>
            <person name="Kazmierczak K.M."/>
            <person name="Andrzejewski T.M."/>
            <person name="Davidsen T.M."/>
            <person name="Wayne K.J."/>
            <person name="Tettelin H."/>
            <person name="Glass J.I."/>
            <person name="Rusch D."/>
            <person name="Podicherti R."/>
            <person name="Tsui H.-C.T."/>
            <person name="Winkler M.E."/>
        </authorList>
    </citation>
    <scope>NUCLEOTIDE SEQUENCE</scope>
</reference>
<protein>
    <recommendedName>
        <fullName evidence="3">Peptidase M10 metallopeptidase domain-containing protein</fullName>
    </recommendedName>
</protein>
<dbReference type="EMBL" id="UINC01005603">
    <property type="protein sequence ID" value="SVA22371.1"/>
    <property type="molecule type" value="Genomic_DNA"/>
</dbReference>
<sequence>VNVKLVFVLALLLPLAGCLHDSKLGPFDCEPSTGACRYEILRGDPYGELLLEISYVEGNAPDSTALDLVKQRISETTEKSSISIKQHAFGSDDDSYTLDEVMVLEDRERTRHKEGDTFVVHLLYLNGEYADNPDALGVAYRGSSIVIFKEQIEDAAFLFVSAQDIEKAVLVHEYGHLVALVNIGYTSPHDHEDPDHPGHSINDESVMYWAVESVDLGNQLAGEPPNQFDSDDLDDLQRMRKGTL</sequence>
<gene>
    <name evidence="2" type="ORF">METZ01_LOCUS75225</name>
</gene>
<organism evidence="2">
    <name type="scientific">marine metagenome</name>
    <dbReference type="NCBI Taxonomy" id="408172"/>
    <lineage>
        <taxon>unclassified sequences</taxon>
        <taxon>metagenomes</taxon>
        <taxon>ecological metagenomes</taxon>
    </lineage>
</organism>
<evidence type="ECO:0000313" key="2">
    <source>
        <dbReference type="EMBL" id="SVA22371.1"/>
    </source>
</evidence>
<accession>A0A381U3Q4</accession>
<name>A0A381U3Q4_9ZZZZ</name>
<evidence type="ECO:0000256" key="1">
    <source>
        <dbReference type="SAM" id="MobiDB-lite"/>
    </source>
</evidence>
<feature type="non-terminal residue" evidence="2">
    <location>
        <position position="1"/>
    </location>
</feature>
<dbReference type="AlphaFoldDB" id="A0A381U3Q4"/>
<feature type="region of interest" description="Disordered" evidence="1">
    <location>
        <begin position="220"/>
        <end position="244"/>
    </location>
</feature>
<evidence type="ECO:0008006" key="3">
    <source>
        <dbReference type="Google" id="ProtNLM"/>
    </source>
</evidence>
<proteinExistence type="predicted"/>